<evidence type="ECO:0000259" key="3">
    <source>
        <dbReference type="PROSITE" id="PS50249"/>
    </source>
</evidence>
<evidence type="ECO:0000256" key="1">
    <source>
        <dbReference type="ARBA" id="ARBA00007461"/>
    </source>
</evidence>
<evidence type="ECO:0000313" key="5">
    <source>
        <dbReference type="Proteomes" id="UP000078561"/>
    </source>
</evidence>
<dbReference type="PANTHER" id="PTHR12941:SF10">
    <property type="entry name" value="ER MEMBRANE PROTEIN COMPLEX SUBUNIT 8_9 HOMOLOG"/>
    <property type="match status" value="1"/>
</dbReference>
<dbReference type="EMBL" id="LT554760">
    <property type="protein sequence ID" value="SAM07527.1"/>
    <property type="molecule type" value="Genomic_DNA"/>
</dbReference>
<keyword evidence="5" id="KW-1185">Reference proteome</keyword>
<keyword evidence="2" id="KW-0812">Transmembrane</keyword>
<feature type="transmembrane region" description="Helical" evidence="2">
    <location>
        <begin position="146"/>
        <end position="166"/>
    </location>
</feature>
<dbReference type="Gene3D" id="3.40.140.10">
    <property type="entry name" value="Cytidine Deaminase, domain 2"/>
    <property type="match status" value="1"/>
</dbReference>
<keyword evidence="2" id="KW-0472">Membrane</keyword>
<dbReference type="InterPro" id="IPR057965">
    <property type="entry name" value="STEEP1_dom"/>
</dbReference>
<dbReference type="Pfam" id="PF03665">
    <property type="entry name" value="UPF0172"/>
    <property type="match status" value="1"/>
</dbReference>
<dbReference type="CDD" id="cd08060">
    <property type="entry name" value="MPN_UPF0172"/>
    <property type="match status" value="1"/>
</dbReference>
<dbReference type="InterPro" id="IPR037518">
    <property type="entry name" value="MPN"/>
</dbReference>
<sequence length="410" mass="46872">MPKIVSSSTVSSSNFDEGQNDQRQKLQIYYCLCSEFLMVIDAELPLLPRRKTDNAIIVDNRQRTYKLTAEPKAPVILRRRDGFEKQYRYHCPRCELLIAYEMKEERKSDHYTYLVDASLTDVQGTAPPSALLEPTVRIRTGICIGYRYIIIITNFLLLATILYISYPMPPLPRMPVSSGLIAAELFYNSKSEFETNHQVLTKNIVHDNFISSLFHKDILLTMTASIDLHGYAIPLLHAAKHPSQQVCGLLLGKVKNDKVTEINTAVPLFHHWTTLTPMLDMALQQVELYGKKKQLEIVGWYQANSRVDDLSLAENAIKVADTIRQRSKAARVFVLNNAKLGSMEKATDGFVIYDHSEQQWRKCQEDQVDQDYLPKFRGLLSSAGYRRVVDLDDHLENVALDWLATSEMKL</sequence>
<evidence type="ECO:0000313" key="4">
    <source>
        <dbReference type="EMBL" id="SAM07527.1"/>
    </source>
</evidence>
<gene>
    <name evidence="4" type="primary">ABSGL_13170.1 scaffold 13659</name>
</gene>
<dbReference type="Pfam" id="PF25809">
    <property type="entry name" value="STEEP1"/>
    <property type="match status" value="1"/>
</dbReference>
<dbReference type="AlphaFoldDB" id="A0A168RXJ9"/>
<keyword evidence="2" id="KW-1133">Transmembrane helix</keyword>
<dbReference type="STRING" id="4829.A0A168RXJ9"/>
<dbReference type="PROSITE" id="PS50249">
    <property type="entry name" value="MPN"/>
    <property type="match status" value="1"/>
</dbReference>
<dbReference type="InParanoid" id="A0A168RXJ9"/>
<dbReference type="PANTHER" id="PTHR12941">
    <property type="entry name" value="ER MEMBRANE PROTEIN COMPLEX"/>
    <property type="match status" value="1"/>
</dbReference>
<dbReference type="GO" id="GO:0072546">
    <property type="term" value="C:EMC complex"/>
    <property type="evidence" value="ECO:0007669"/>
    <property type="project" value="InterPro"/>
</dbReference>
<accession>A0A168RXJ9</accession>
<dbReference type="InterPro" id="IPR005366">
    <property type="entry name" value="EMC8/9"/>
</dbReference>
<name>A0A168RXJ9_ABSGL</name>
<organism evidence="4">
    <name type="scientific">Absidia glauca</name>
    <name type="common">Pin mould</name>
    <dbReference type="NCBI Taxonomy" id="4829"/>
    <lineage>
        <taxon>Eukaryota</taxon>
        <taxon>Fungi</taxon>
        <taxon>Fungi incertae sedis</taxon>
        <taxon>Mucoromycota</taxon>
        <taxon>Mucoromycotina</taxon>
        <taxon>Mucoromycetes</taxon>
        <taxon>Mucorales</taxon>
        <taxon>Cunninghamellaceae</taxon>
        <taxon>Absidia</taxon>
    </lineage>
</organism>
<reference evidence="4" key="1">
    <citation type="submission" date="2016-04" db="EMBL/GenBank/DDBJ databases">
        <authorList>
            <person name="Evans L.H."/>
            <person name="Alamgir A."/>
            <person name="Owens N."/>
            <person name="Weber N.D."/>
            <person name="Virtaneva K."/>
            <person name="Barbian K."/>
            <person name="Babar A."/>
            <person name="Rosenke K."/>
        </authorList>
    </citation>
    <scope>NUCLEOTIDE SEQUENCE [LARGE SCALE GENOMIC DNA]</scope>
    <source>
        <strain evidence="4">CBS 101.48</strain>
    </source>
</reference>
<dbReference type="Proteomes" id="UP000078561">
    <property type="component" value="Unassembled WGS sequence"/>
</dbReference>
<feature type="domain" description="MPN" evidence="3">
    <location>
        <begin position="221"/>
        <end position="359"/>
    </location>
</feature>
<protein>
    <recommendedName>
        <fullName evidence="3">MPN domain-containing protein</fullName>
    </recommendedName>
</protein>
<evidence type="ECO:0000256" key="2">
    <source>
        <dbReference type="SAM" id="Phobius"/>
    </source>
</evidence>
<proteinExistence type="inferred from homology"/>
<dbReference type="OrthoDB" id="194468at2759"/>
<comment type="similarity">
    <text evidence="1">Belongs to the EMC8/EMC9 family.</text>
</comment>